<dbReference type="InterPro" id="IPR023577">
    <property type="entry name" value="CYTH_domain"/>
</dbReference>
<comment type="caution">
    <text evidence="3">The sequence shown here is derived from an EMBL/GenBank/DDBJ whole genome shotgun (WGS) entry which is preliminary data.</text>
</comment>
<proteinExistence type="predicted"/>
<dbReference type="SMART" id="SM01118">
    <property type="entry name" value="CYTH"/>
    <property type="match status" value="1"/>
</dbReference>
<dbReference type="PROSITE" id="PS51707">
    <property type="entry name" value="CYTH"/>
    <property type="match status" value="1"/>
</dbReference>
<evidence type="ECO:0000259" key="2">
    <source>
        <dbReference type="PROSITE" id="PS51707"/>
    </source>
</evidence>
<evidence type="ECO:0000313" key="4">
    <source>
        <dbReference type="Proteomes" id="UP000536262"/>
    </source>
</evidence>
<dbReference type="CDD" id="cd07891">
    <property type="entry name" value="CYTH-like_CthTTM-like_1"/>
    <property type="match status" value="1"/>
</dbReference>
<dbReference type="SUPFAM" id="SSF55154">
    <property type="entry name" value="CYTH-like phosphatases"/>
    <property type="match status" value="1"/>
</dbReference>
<evidence type="ECO:0000313" key="3">
    <source>
        <dbReference type="EMBL" id="MBB6353978.1"/>
    </source>
</evidence>
<protein>
    <submittedName>
        <fullName evidence="3">CYTH domain-containing protein</fullName>
    </submittedName>
</protein>
<name>A0A7X0F6S2_9HYPH</name>
<sequence>MPRFIGAMAKEIERKFLVKGPEWRSLVEDRIRIRQFYLAANTGRSVRLRIANGEMATLTLKFGSRGRERDEFEYQVPLAEAEEMAEFAIGRVIEKTRHHVSHRGRLYEIDVFGGELSGLVIAELETPEDVPASELPAWLGQEVTGDARYYNASLALSDVPEAVA</sequence>
<dbReference type="AlphaFoldDB" id="A0A7X0F6S2"/>
<dbReference type="Gene3D" id="2.40.320.10">
    <property type="entry name" value="Hypothetical Protein Pfu-838710-001"/>
    <property type="match status" value="1"/>
</dbReference>
<dbReference type="InterPro" id="IPR012042">
    <property type="entry name" value="NeuTTM/CthTTM-like"/>
</dbReference>
<dbReference type="PIRSF" id="PIRSF016487">
    <property type="entry name" value="CYTH_UCP016487"/>
    <property type="match status" value="1"/>
</dbReference>
<dbReference type="PANTHER" id="PTHR40114:SF1">
    <property type="entry name" value="SLR0698 PROTEIN"/>
    <property type="match status" value="1"/>
</dbReference>
<dbReference type="Proteomes" id="UP000536262">
    <property type="component" value="Unassembled WGS sequence"/>
</dbReference>
<feature type="domain" description="CYTH" evidence="2">
    <location>
        <begin position="9"/>
        <end position="156"/>
    </location>
</feature>
<reference evidence="3 4" key="1">
    <citation type="submission" date="2020-08" db="EMBL/GenBank/DDBJ databases">
        <title>Genomic Encyclopedia of Type Strains, Phase IV (KMG-IV): sequencing the most valuable type-strain genomes for metagenomic binning, comparative biology and taxonomic classification.</title>
        <authorList>
            <person name="Goeker M."/>
        </authorList>
    </citation>
    <scope>NUCLEOTIDE SEQUENCE [LARGE SCALE GENOMIC DNA]</scope>
    <source>
        <strain evidence="3 4">DSM 7051</strain>
    </source>
</reference>
<dbReference type="EMBL" id="JACHOU010000003">
    <property type="protein sequence ID" value="MBB6353978.1"/>
    <property type="molecule type" value="Genomic_DNA"/>
</dbReference>
<evidence type="ECO:0000256" key="1">
    <source>
        <dbReference type="PIRSR" id="PIRSR016487-1"/>
    </source>
</evidence>
<gene>
    <name evidence="3" type="ORF">GGR00_001752</name>
</gene>
<keyword evidence="4" id="KW-1185">Reference proteome</keyword>
<accession>A0A7X0F6S2</accession>
<organism evidence="3 4">
    <name type="scientific">Aminobacter aganoensis</name>
    <dbReference type="NCBI Taxonomy" id="83264"/>
    <lineage>
        <taxon>Bacteria</taxon>
        <taxon>Pseudomonadati</taxon>
        <taxon>Pseudomonadota</taxon>
        <taxon>Alphaproteobacteria</taxon>
        <taxon>Hyphomicrobiales</taxon>
        <taxon>Phyllobacteriaceae</taxon>
        <taxon>Aminobacter</taxon>
    </lineage>
</organism>
<dbReference type="Pfam" id="PF01928">
    <property type="entry name" value="CYTH"/>
    <property type="match status" value="1"/>
</dbReference>
<feature type="active site" description="Proton acceptor" evidence="1">
    <location>
        <position position="37"/>
    </location>
</feature>
<dbReference type="InterPro" id="IPR033469">
    <property type="entry name" value="CYTH-like_dom_sf"/>
</dbReference>
<dbReference type="PANTHER" id="PTHR40114">
    <property type="entry name" value="SLR0698 PROTEIN"/>
    <property type="match status" value="1"/>
</dbReference>